<proteinExistence type="predicted"/>
<accession>A0A9D9DAT6</accession>
<dbReference type="EMBL" id="JADINH010000029">
    <property type="protein sequence ID" value="MBO8415110.1"/>
    <property type="molecule type" value="Genomic_DNA"/>
</dbReference>
<dbReference type="InterPro" id="IPR024747">
    <property type="entry name" value="Pyridox_Oxase-rel"/>
</dbReference>
<dbReference type="Pfam" id="PF12900">
    <property type="entry name" value="Pyridox_ox_2"/>
    <property type="match status" value="1"/>
</dbReference>
<dbReference type="PANTHER" id="PTHR34071:SF2">
    <property type="entry name" value="FLAVIN-NUCLEOTIDE-BINDING PROTEIN"/>
    <property type="match status" value="1"/>
</dbReference>
<sequence length="167" mass="18845">MFKLYSMRRAERAESDVNKVKAAFSESRVLTLALCDEPFPYSVIVNYAPFERDDDLYLIFHGARAGRKYELIKRHNAAAFSILLRTSERLKDACSSTNCFKSICGEGRIELLEGEEALQALCVLMAHHGSLAEPAALMEKMRPMLLKTQTYALKVERAALKENPLKA</sequence>
<dbReference type="InterPro" id="IPR012349">
    <property type="entry name" value="Split_barrel_FMN-bd"/>
</dbReference>
<dbReference type="Proteomes" id="UP000823631">
    <property type="component" value="Unassembled WGS sequence"/>
</dbReference>
<evidence type="ECO:0000313" key="1">
    <source>
        <dbReference type="EMBL" id="MBO8415110.1"/>
    </source>
</evidence>
<evidence type="ECO:0000313" key="2">
    <source>
        <dbReference type="Proteomes" id="UP000823631"/>
    </source>
</evidence>
<dbReference type="Gene3D" id="2.30.110.10">
    <property type="entry name" value="Electron Transport, Fmn-binding Protein, Chain A"/>
    <property type="match status" value="1"/>
</dbReference>
<dbReference type="AlphaFoldDB" id="A0A9D9DAT6"/>
<name>A0A9D9DAT6_9GAMM</name>
<dbReference type="SUPFAM" id="SSF50475">
    <property type="entry name" value="FMN-binding split barrel"/>
    <property type="match status" value="1"/>
</dbReference>
<reference evidence="1" key="2">
    <citation type="journal article" date="2021" name="PeerJ">
        <title>Extensive microbial diversity within the chicken gut microbiome revealed by metagenomics and culture.</title>
        <authorList>
            <person name="Gilroy R."/>
            <person name="Ravi A."/>
            <person name="Getino M."/>
            <person name="Pursley I."/>
            <person name="Horton D.L."/>
            <person name="Alikhan N.F."/>
            <person name="Baker D."/>
            <person name="Gharbi K."/>
            <person name="Hall N."/>
            <person name="Watson M."/>
            <person name="Adriaenssens E.M."/>
            <person name="Foster-Nyarko E."/>
            <person name="Jarju S."/>
            <person name="Secka A."/>
            <person name="Antonio M."/>
            <person name="Oren A."/>
            <person name="Chaudhuri R.R."/>
            <person name="La Ragione R."/>
            <person name="Hildebrand F."/>
            <person name="Pallen M.J."/>
        </authorList>
    </citation>
    <scope>NUCLEOTIDE SEQUENCE</scope>
    <source>
        <strain evidence="1">17213</strain>
    </source>
</reference>
<protein>
    <submittedName>
        <fullName evidence="1">Pyridoxamine 5'-phosphate oxidase family protein</fullName>
    </submittedName>
</protein>
<reference evidence="1" key="1">
    <citation type="submission" date="2020-10" db="EMBL/GenBank/DDBJ databases">
        <authorList>
            <person name="Gilroy R."/>
        </authorList>
    </citation>
    <scope>NUCLEOTIDE SEQUENCE</scope>
    <source>
        <strain evidence="1">17213</strain>
    </source>
</reference>
<gene>
    <name evidence="1" type="ORF">IAB19_01855</name>
</gene>
<organism evidence="1 2">
    <name type="scientific">Candidatus Avisuccinivibrio stercorigallinarum</name>
    <dbReference type="NCBI Taxonomy" id="2840704"/>
    <lineage>
        <taxon>Bacteria</taxon>
        <taxon>Pseudomonadati</taxon>
        <taxon>Pseudomonadota</taxon>
        <taxon>Gammaproteobacteria</taxon>
        <taxon>Aeromonadales</taxon>
        <taxon>Succinivibrionaceae</taxon>
        <taxon>Succinivibrionaceae incertae sedis</taxon>
        <taxon>Candidatus Avisuccinivibrio</taxon>
    </lineage>
</organism>
<comment type="caution">
    <text evidence="1">The sequence shown here is derived from an EMBL/GenBank/DDBJ whole genome shotgun (WGS) entry which is preliminary data.</text>
</comment>
<dbReference type="PANTHER" id="PTHR34071">
    <property type="entry name" value="5-NITROIMIDAZOLE ANTIBIOTICS RESISTANCE PROTEIN, NIMA-FAMILY-RELATED PROTEIN-RELATED"/>
    <property type="match status" value="1"/>
</dbReference>